<dbReference type="Proteomes" id="UP000559885">
    <property type="component" value="Unassembled WGS sequence"/>
</dbReference>
<evidence type="ECO:0000256" key="1">
    <source>
        <dbReference type="ARBA" id="ARBA00023015"/>
    </source>
</evidence>
<dbReference type="InterPro" id="IPR007737">
    <property type="entry name" value="Mga_HTH"/>
</dbReference>
<accession>A0A841ZHZ7</accession>
<dbReference type="RefSeq" id="WP_185371928.1">
    <property type="nucleotide sequence ID" value="NZ_JAARRM010000001.1"/>
</dbReference>
<proteinExistence type="predicted"/>
<keyword evidence="2" id="KW-0804">Transcription</keyword>
<evidence type="ECO:0000313" key="4">
    <source>
        <dbReference type="EMBL" id="MBC1520349.1"/>
    </source>
</evidence>
<comment type="caution">
    <text evidence="4">The sequence shown here is derived from an EMBL/GenBank/DDBJ whole genome shotgun (WGS) entry which is preliminary data.</text>
</comment>
<dbReference type="EMBL" id="JAARRM010000001">
    <property type="protein sequence ID" value="MBC1520349.1"/>
    <property type="molecule type" value="Genomic_DNA"/>
</dbReference>
<feature type="domain" description="Mga helix-turn-helix" evidence="3">
    <location>
        <begin position="82"/>
        <end position="162"/>
    </location>
</feature>
<dbReference type="Gene3D" id="1.10.10.10">
    <property type="entry name" value="Winged helix-like DNA-binding domain superfamily/Winged helix DNA-binding domain"/>
    <property type="match status" value="1"/>
</dbReference>
<gene>
    <name evidence="4" type="ORF">HB912_01660</name>
</gene>
<dbReference type="InterPro" id="IPR050661">
    <property type="entry name" value="BglG_antiterminators"/>
</dbReference>
<protein>
    <recommendedName>
        <fullName evidence="3">Mga helix-turn-helix domain-containing protein</fullName>
    </recommendedName>
</protein>
<name>A0A841ZHZ7_9LIST</name>
<dbReference type="PANTHER" id="PTHR30185:SF18">
    <property type="entry name" value="TRANSCRIPTIONAL REGULATOR MTLR"/>
    <property type="match status" value="1"/>
</dbReference>
<keyword evidence="1" id="KW-0805">Transcription regulation</keyword>
<evidence type="ECO:0000259" key="3">
    <source>
        <dbReference type="Pfam" id="PF05043"/>
    </source>
</evidence>
<organism evidence="4 5">
    <name type="scientific">Listeria aquatica</name>
    <dbReference type="NCBI Taxonomy" id="1494960"/>
    <lineage>
        <taxon>Bacteria</taxon>
        <taxon>Bacillati</taxon>
        <taxon>Bacillota</taxon>
        <taxon>Bacilli</taxon>
        <taxon>Bacillales</taxon>
        <taxon>Listeriaceae</taxon>
        <taxon>Listeria</taxon>
    </lineage>
</organism>
<dbReference type="InterPro" id="IPR036388">
    <property type="entry name" value="WH-like_DNA-bd_sf"/>
</dbReference>
<dbReference type="Pfam" id="PF05043">
    <property type="entry name" value="Mga"/>
    <property type="match status" value="1"/>
</dbReference>
<dbReference type="PANTHER" id="PTHR30185">
    <property type="entry name" value="CRYPTIC BETA-GLUCOSIDE BGL OPERON ANTITERMINATOR"/>
    <property type="match status" value="1"/>
</dbReference>
<evidence type="ECO:0000313" key="5">
    <source>
        <dbReference type="Proteomes" id="UP000559885"/>
    </source>
</evidence>
<sequence length="489" mass="56797">MNFIELLSKKDQRMLVILNELTIYGTQTFEELLAKIAVSRKTLLTTINEINLFSIKKYNQAAISVQKESLFSIGNLNACLFDLYKETARQSIPAQILVSLFTQQVSSTFALAEKCFSSTVTIHQNIKQLNVFLEQYDLQISASPIRIAGEEHQIRFMYKAFFWALYQGNEWPFILVPKDELIEEIENTAPYLASHHTNMIQETILYDIAVILSRRTTKNFITKQITHSPTSPINKILYNSGRLVELGSPKEFVKLENSFTLAILEGPSIVNRDYSLTHELFFHYQNNPTDAYQMLLTLMECLQTFLTNEDYRTIDTTTIKMQFLQTFSMVNYFKGLKEDFIPFRDKQEKNNLFLDQIVQKVIHKLVTSYPNLVVSKEVLRRQLSRILIDNLDFTKYLPVITILIDFDMNPLHNHLIKQIKMLDYHCLFLSYLDTPTNCDLLISSSVPSNLSSSKVFTLFHRNLTHNDYQLLDCLLSELTREKLAQQPLE</sequence>
<reference evidence="4 5" key="1">
    <citation type="submission" date="2020-03" db="EMBL/GenBank/DDBJ databases">
        <title>Soil Listeria distribution.</title>
        <authorList>
            <person name="Liao J."/>
            <person name="Wiedmann M."/>
        </authorList>
    </citation>
    <scope>NUCLEOTIDE SEQUENCE [LARGE SCALE GENOMIC DNA]</scope>
    <source>
        <strain evidence="4 5">FSL L7-1507</strain>
    </source>
</reference>
<evidence type="ECO:0000256" key="2">
    <source>
        <dbReference type="ARBA" id="ARBA00023163"/>
    </source>
</evidence>
<dbReference type="AlphaFoldDB" id="A0A841ZHZ7"/>